<feature type="region of interest" description="Disordered" evidence="1">
    <location>
        <begin position="51"/>
        <end position="70"/>
    </location>
</feature>
<evidence type="ECO:0000256" key="2">
    <source>
        <dbReference type="SAM" id="SignalP"/>
    </source>
</evidence>
<dbReference type="GeneID" id="106152389"/>
<protein>
    <submittedName>
        <fullName evidence="4">Uncharacterized protein LOC106152389</fullName>
    </submittedName>
</protein>
<keyword evidence="2" id="KW-0732">Signal</keyword>
<feature type="signal peptide" evidence="2">
    <location>
        <begin position="1"/>
        <end position="20"/>
    </location>
</feature>
<dbReference type="AlphaFoldDB" id="A0A1S3H7D3"/>
<accession>A0A1S3H7D3</accession>
<feature type="chain" id="PRO_5010164496" evidence="2">
    <location>
        <begin position="21"/>
        <end position="116"/>
    </location>
</feature>
<reference evidence="4" key="1">
    <citation type="submission" date="2025-08" db="UniProtKB">
        <authorList>
            <consortium name="RefSeq"/>
        </authorList>
    </citation>
    <scope>IDENTIFICATION</scope>
    <source>
        <tissue evidence="4">Gonads</tissue>
    </source>
</reference>
<dbReference type="InParanoid" id="A0A1S3H7D3"/>
<evidence type="ECO:0000313" key="4">
    <source>
        <dbReference type="RefSeq" id="XP_013381396.1"/>
    </source>
</evidence>
<dbReference type="KEGG" id="lak:106152389"/>
<feature type="compositionally biased region" description="Basic and acidic residues" evidence="1">
    <location>
        <begin position="51"/>
        <end position="66"/>
    </location>
</feature>
<gene>
    <name evidence="4" type="primary">LOC106152389</name>
</gene>
<dbReference type="Proteomes" id="UP000085678">
    <property type="component" value="Unplaced"/>
</dbReference>
<evidence type="ECO:0000256" key="1">
    <source>
        <dbReference type="SAM" id="MobiDB-lite"/>
    </source>
</evidence>
<sequence length="116" mass="13040">MHTSLTVTLLIVCALHLIVCAPSPSLMKELKNLYEAEVDEISVRDELTKDSAVRRADPQAENRPLRPGEGYDPCEFEGTFREYGEKFEVVDKVLKCRKTCYCQGSTIGVFCHPCKA</sequence>
<evidence type="ECO:0000313" key="3">
    <source>
        <dbReference type="Proteomes" id="UP000085678"/>
    </source>
</evidence>
<keyword evidence="3" id="KW-1185">Reference proteome</keyword>
<dbReference type="RefSeq" id="XP_013381396.1">
    <property type="nucleotide sequence ID" value="XM_013525942.1"/>
</dbReference>
<name>A0A1S3H7D3_LINAN</name>
<organism evidence="3 4">
    <name type="scientific">Lingula anatina</name>
    <name type="common">Brachiopod</name>
    <name type="synonym">Lingula unguis</name>
    <dbReference type="NCBI Taxonomy" id="7574"/>
    <lineage>
        <taxon>Eukaryota</taxon>
        <taxon>Metazoa</taxon>
        <taxon>Spiralia</taxon>
        <taxon>Lophotrochozoa</taxon>
        <taxon>Brachiopoda</taxon>
        <taxon>Linguliformea</taxon>
        <taxon>Lingulata</taxon>
        <taxon>Lingulida</taxon>
        <taxon>Linguloidea</taxon>
        <taxon>Lingulidae</taxon>
        <taxon>Lingula</taxon>
    </lineage>
</organism>
<proteinExistence type="predicted"/>